<dbReference type="PROSITE" id="PS51635">
    <property type="entry name" value="PNPLA"/>
    <property type="match status" value="1"/>
</dbReference>
<feature type="domain" description="PNPLA" evidence="6">
    <location>
        <begin position="71"/>
        <end position="266"/>
    </location>
</feature>
<dbReference type="AlphaFoldDB" id="A0A933RX24"/>
<dbReference type="Proteomes" id="UP000782519">
    <property type="component" value="Unassembled WGS sequence"/>
</dbReference>
<keyword evidence="3 4" id="KW-0443">Lipid metabolism</keyword>
<dbReference type="SUPFAM" id="SSF52151">
    <property type="entry name" value="FabD/lysophospholipase-like"/>
    <property type="match status" value="1"/>
</dbReference>
<evidence type="ECO:0000256" key="4">
    <source>
        <dbReference type="PROSITE-ProRule" id="PRU01161"/>
    </source>
</evidence>
<keyword evidence="2 4" id="KW-0442">Lipid degradation</keyword>
<feature type="active site" description="Nucleophile" evidence="4">
    <location>
        <position position="106"/>
    </location>
</feature>
<accession>A0A933RX24</accession>
<keyword evidence="5" id="KW-0732">Signal</keyword>
<reference evidence="7" key="1">
    <citation type="submission" date="2020-07" db="EMBL/GenBank/DDBJ databases">
        <title>Huge and variable diversity of episymbiotic CPR bacteria and DPANN archaea in groundwater ecosystems.</title>
        <authorList>
            <person name="He C.Y."/>
            <person name="Keren R."/>
            <person name="Whittaker M."/>
            <person name="Farag I.F."/>
            <person name="Doudna J."/>
            <person name="Cate J.H.D."/>
            <person name="Banfield J.F."/>
        </authorList>
    </citation>
    <scope>NUCLEOTIDE SEQUENCE</scope>
    <source>
        <strain evidence="7">NC_groundwater_1818_Pr3_B-0.1um_66_35</strain>
    </source>
</reference>
<evidence type="ECO:0000256" key="2">
    <source>
        <dbReference type="ARBA" id="ARBA00022963"/>
    </source>
</evidence>
<dbReference type="PANTHER" id="PTHR14226:SF74">
    <property type="entry name" value="BLR4684 PROTEIN"/>
    <property type="match status" value="1"/>
</dbReference>
<comment type="caution">
    <text evidence="7">The sequence shown here is derived from an EMBL/GenBank/DDBJ whole genome shotgun (WGS) entry which is preliminary data.</text>
</comment>
<evidence type="ECO:0000313" key="7">
    <source>
        <dbReference type="EMBL" id="MBI5130225.1"/>
    </source>
</evidence>
<evidence type="ECO:0000256" key="1">
    <source>
        <dbReference type="ARBA" id="ARBA00022801"/>
    </source>
</evidence>
<dbReference type="GO" id="GO:0016787">
    <property type="term" value="F:hydrolase activity"/>
    <property type="evidence" value="ECO:0007669"/>
    <property type="project" value="UniProtKB-UniRule"/>
</dbReference>
<protein>
    <submittedName>
        <fullName evidence="7">Patatin-like phospholipase family protein</fullName>
    </submittedName>
</protein>
<dbReference type="GO" id="GO:0016042">
    <property type="term" value="P:lipid catabolic process"/>
    <property type="evidence" value="ECO:0007669"/>
    <property type="project" value="UniProtKB-UniRule"/>
</dbReference>
<feature type="short sequence motif" description="DGA/G" evidence="4">
    <location>
        <begin position="250"/>
        <end position="252"/>
    </location>
</feature>
<feature type="signal peptide" evidence="5">
    <location>
        <begin position="1"/>
        <end position="22"/>
    </location>
</feature>
<dbReference type="InterPro" id="IPR002641">
    <property type="entry name" value="PNPLA_dom"/>
</dbReference>
<sequence length="398" mass="42670">MRNSSRPLVVAVVIALSGLLAACASQPRVPYTATEASDARVLGLKDLRRFADEPASAFKDDKVISGPRTYLALSGGGADGAYGAGVLNGWTDAGNRPSFSIVSGVSTGALIAPFAFLGPQYDPTLREFYTSGVAESLLDSPNPFNAIFGSGLFGNTRLRELVAQYISADFVAAVAAEHAKGRMLFVVTTNLDSQRAVIWNLGRIASLNSMQGLDLFRDVVAASASLPAVFPPMLVNAEADGVRFQEMHVDGGVTAPVLTLPEAYLLRNASWGKSLDLQLYILMNNKIEPEFQLVPNKTLEIAARSSSTLVKAQTRSILYSTYDFARRNKYGFNLTYIESDRPPSPSAGFDTAYMRALFQYGYDRARSGQAWSKAPPAVAPAAVPVADNKPVRRLAGAN</sequence>
<feature type="active site" description="Proton acceptor" evidence="4">
    <location>
        <position position="250"/>
    </location>
</feature>
<dbReference type="InterPro" id="IPR016035">
    <property type="entry name" value="Acyl_Trfase/lysoPLipase"/>
</dbReference>
<feature type="short sequence motif" description="GXSXG" evidence="4">
    <location>
        <begin position="104"/>
        <end position="108"/>
    </location>
</feature>
<evidence type="ECO:0000256" key="3">
    <source>
        <dbReference type="ARBA" id="ARBA00023098"/>
    </source>
</evidence>
<gene>
    <name evidence="7" type="ORF">HZA66_12350</name>
</gene>
<dbReference type="Gene3D" id="3.40.1090.10">
    <property type="entry name" value="Cytosolic phospholipase A2 catalytic domain"/>
    <property type="match status" value="2"/>
</dbReference>
<dbReference type="InterPro" id="IPR050301">
    <property type="entry name" value="NTE"/>
</dbReference>
<proteinExistence type="predicted"/>
<keyword evidence="1 4" id="KW-0378">Hydrolase</keyword>
<dbReference type="PROSITE" id="PS51257">
    <property type="entry name" value="PROKAR_LIPOPROTEIN"/>
    <property type="match status" value="1"/>
</dbReference>
<feature type="chain" id="PRO_5037634552" evidence="5">
    <location>
        <begin position="23"/>
        <end position="398"/>
    </location>
</feature>
<dbReference type="PANTHER" id="PTHR14226">
    <property type="entry name" value="NEUROPATHY TARGET ESTERASE/SWISS CHEESE D.MELANOGASTER"/>
    <property type="match status" value="1"/>
</dbReference>
<evidence type="ECO:0000313" key="8">
    <source>
        <dbReference type="Proteomes" id="UP000782519"/>
    </source>
</evidence>
<name>A0A933RX24_RHOPL</name>
<feature type="short sequence motif" description="GXGXXG" evidence="4">
    <location>
        <begin position="75"/>
        <end position="80"/>
    </location>
</feature>
<dbReference type="EMBL" id="JACRJB010000034">
    <property type="protein sequence ID" value="MBI5130225.1"/>
    <property type="molecule type" value="Genomic_DNA"/>
</dbReference>
<dbReference type="Pfam" id="PF01734">
    <property type="entry name" value="Patatin"/>
    <property type="match status" value="1"/>
</dbReference>
<evidence type="ECO:0000259" key="6">
    <source>
        <dbReference type="PROSITE" id="PS51635"/>
    </source>
</evidence>
<evidence type="ECO:0000256" key="5">
    <source>
        <dbReference type="SAM" id="SignalP"/>
    </source>
</evidence>
<organism evidence="7 8">
    <name type="scientific">Rhodopseudomonas palustris</name>
    <dbReference type="NCBI Taxonomy" id="1076"/>
    <lineage>
        <taxon>Bacteria</taxon>
        <taxon>Pseudomonadati</taxon>
        <taxon>Pseudomonadota</taxon>
        <taxon>Alphaproteobacteria</taxon>
        <taxon>Hyphomicrobiales</taxon>
        <taxon>Nitrobacteraceae</taxon>
        <taxon>Rhodopseudomonas</taxon>
    </lineage>
</organism>